<name>A0A7C9MG68_9RHOB</name>
<dbReference type="EMBL" id="WUPT01000002">
    <property type="protein sequence ID" value="MXQ08156.1"/>
    <property type="molecule type" value="Genomic_DNA"/>
</dbReference>
<evidence type="ECO:0000259" key="1">
    <source>
        <dbReference type="Pfam" id="PF00700"/>
    </source>
</evidence>
<dbReference type="Proteomes" id="UP000480350">
    <property type="component" value="Unassembled WGS sequence"/>
</dbReference>
<accession>A0A7C9MG68</accession>
<dbReference type="RefSeq" id="WP_160764099.1">
    <property type="nucleotide sequence ID" value="NZ_WUPT01000002.1"/>
</dbReference>
<evidence type="ECO:0000313" key="2">
    <source>
        <dbReference type="EMBL" id="MXQ08156.1"/>
    </source>
</evidence>
<reference evidence="2 3" key="2">
    <citation type="submission" date="2020-03" db="EMBL/GenBank/DDBJ databases">
        <title>Kangsaoukella pontilimi gen. nov., sp. nov., a new member of the family Rhodobacteraceae isolated from a tidal mudflat.</title>
        <authorList>
            <person name="Kim I.S."/>
        </authorList>
    </citation>
    <scope>NUCLEOTIDE SEQUENCE [LARGE SCALE GENOMIC DNA]</scope>
    <source>
        <strain evidence="2 3">GH1-50</strain>
    </source>
</reference>
<dbReference type="SUPFAM" id="SSF64518">
    <property type="entry name" value="Phase 1 flagellin"/>
    <property type="match status" value="1"/>
</dbReference>
<keyword evidence="3" id="KW-1185">Reference proteome</keyword>
<comment type="caution">
    <text evidence="2">The sequence shown here is derived from an EMBL/GenBank/DDBJ whole genome shotgun (WGS) entry which is preliminary data.</text>
</comment>
<evidence type="ECO:0000313" key="3">
    <source>
        <dbReference type="Proteomes" id="UP000480350"/>
    </source>
</evidence>
<protein>
    <recommendedName>
        <fullName evidence="1">Flagellin C-terminal domain-containing protein</fullName>
    </recommendedName>
</protein>
<reference evidence="2 3" key="1">
    <citation type="submission" date="2019-12" db="EMBL/GenBank/DDBJ databases">
        <authorList>
            <person name="Lee S.D."/>
        </authorList>
    </citation>
    <scope>NUCLEOTIDE SEQUENCE [LARGE SCALE GENOMIC DNA]</scope>
    <source>
        <strain evidence="2 3">GH1-50</strain>
    </source>
</reference>
<feature type="domain" description="Flagellin C-terminal" evidence="1">
    <location>
        <begin position="257"/>
        <end position="335"/>
    </location>
</feature>
<dbReference type="Gene3D" id="1.20.1330.10">
    <property type="entry name" value="f41 fragment of flagellin, N-terminal domain"/>
    <property type="match status" value="1"/>
</dbReference>
<organism evidence="2 3">
    <name type="scientific">Kangsaoukella pontilimi</name>
    <dbReference type="NCBI Taxonomy" id="2691042"/>
    <lineage>
        <taxon>Bacteria</taxon>
        <taxon>Pseudomonadati</taxon>
        <taxon>Pseudomonadota</taxon>
        <taxon>Alphaproteobacteria</taxon>
        <taxon>Rhodobacterales</taxon>
        <taxon>Paracoccaceae</taxon>
        <taxon>Kangsaoukella</taxon>
    </lineage>
</organism>
<dbReference type="Pfam" id="PF00700">
    <property type="entry name" value="Flagellin_C"/>
    <property type="match status" value="1"/>
</dbReference>
<dbReference type="InterPro" id="IPR046358">
    <property type="entry name" value="Flagellin_C"/>
</dbReference>
<proteinExistence type="predicted"/>
<dbReference type="AlphaFoldDB" id="A0A7C9MG68"/>
<sequence length="336" mass="35387">MSFISIGDLAQSLQLRRDNARLSARFDELTRELSTGRTARLDDAVGGDYRALAAFDSGIAKARTTLTSLSEFALETDARQTALSSIREATDRVAGQLLLLQGAPRPTLEAEVLSDAAQAFDRAVAQLNTQIGGRSLFAGTRVDGPALPPASDILNSAEAVIVAQGAVTAADIEAALDDWLAPGGDFDTLVYRGGPPVSGDTAGVLSLASVAPTAATPELRGLVKGFVTSALLERGLTTATPEDRETLLRRSGDILLNAREGVLSLQAQVGTMQENLDVAIAETAAERDGLEVARASLTEIDPFEVASEIEAVETQLRSLYVLTSKMSGLSLTDYLR</sequence>
<gene>
    <name evidence="2" type="ORF">GQ651_09910</name>
</gene>